<dbReference type="Pfam" id="PF09325">
    <property type="entry name" value="Vps5"/>
    <property type="match status" value="1"/>
</dbReference>
<evidence type="ECO:0000313" key="3">
    <source>
        <dbReference type="EMBL" id="KAK9727770.1"/>
    </source>
</evidence>
<organism evidence="3 4">
    <name type="scientific">Basidiobolus ranarum</name>
    <dbReference type="NCBI Taxonomy" id="34480"/>
    <lineage>
        <taxon>Eukaryota</taxon>
        <taxon>Fungi</taxon>
        <taxon>Fungi incertae sedis</taxon>
        <taxon>Zoopagomycota</taxon>
        <taxon>Entomophthoromycotina</taxon>
        <taxon>Basidiobolomycetes</taxon>
        <taxon>Basidiobolales</taxon>
        <taxon>Basidiobolaceae</taxon>
        <taxon>Basidiobolus</taxon>
    </lineage>
</organism>
<dbReference type="Proteomes" id="UP001479436">
    <property type="component" value="Unassembled WGS sequence"/>
</dbReference>
<name>A0ABR2W987_9FUNG</name>
<dbReference type="PANTHER" id="PTHR10555:SF170">
    <property type="entry name" value="FI18122P1"/>
    <property type="match status" value="1"/>
</dbReference>
<dbReference type="InterPro" id="IPR036871">
    <property type="entry name" value="PX_dom_sf"/>
</dbReference>
<dbReference type="SUPFAM" id="SSF64268">
    <property type="entry name" value="PX domain"/>
    <property type="match status" value="1"/>
</dbReference>
<dbReference type="SMART" id="SM00312">
    <property type="entry name" value="PX"/>
    <property type="match status" value="1"/>
</dbReference>
<dbReference type="InterPro" id="IPR015404">
    <property type="entry name" value="Vps5_C"/>
</dbReference>
<dbReference type="InterPro" id="IPR001683">
    <property type="entry name" value="PX_dom"/>
</dbReference>
<dbReference type="Gene3D" id="1.20.1270.60">
    <property type="entry name" value="Arfaptin homology (AH) domain/BAR domain"/>
    <property type="match status" value="1"/>
</dbReference>
<dbReference type="EMBL" id="JASJQH010006912">
    <property type="protein sequence ID" value="KAK9727770.1"/>
    <property type="molecule type" value="Genomic_DNA"/>
</dbReference>
<feature type="region of interest" description="Disordered" evidence="1">
    <location>
        <begin position="415"/>
        <end position="465"/>
    </location>
</feature>
<gene>
    <name evidence="3" type="ORF">K7432_001589</name>
</gene>
<dbReference type="InterPro" id="IPR027267">
    <property type="entry name" value="AH/BAR_dom_sf"/>
</dbReference>
<evidence type="ECO:0000259" key="2">
    <source>
        <dbReference type="PROSITE" id="PS50195"/>
    </source>
</evidence>
<comment type="caution">
    <text evidence="3">The sequence shown here is derived from an EMBL/GenBank/DDBJ whole genome shotgun (WGS) entry which is preliminary data.</text>
</comment>
<dbReference type="PANTHER" id="PTHR10555">
    <property type="entry name" value="SORTING NEXIN"/>
    <property type="match status" value="1"/>
</dbReference>
<keyword evidence="4" id="KW-1185">Reference proteome</keyword>
<evidence type="ECO:0000313" key="4">
    <source>
        <dbReference type="Proteomes" id="UP001479436"/>
    </source>
</evidence>
<evidence type="ECO:0000256" key="1">
    <source>
        <dbReference type="SAM" id="MobiDB-lite"/>
    </source>
</evidence>
<sequence>MQLSVTIPEAASASGIITFKVALSYQDATDIEPVSTNIIFRNFQQIQWLHSKLCTAFTDIIIPPLPDSPTQSLINDLDHVENKRLQVERFLCKLASRPEIVDHADMQYFLSNEMTHLDVIDTRRGTLGFGFLNQIMKPNYERGFRIFRPSEPVEENEQEEFQRRQMYILMLENHFSLVVEGINTVVEQREALGNILSQFGDIAIDSLHSKYRMGPGTKIDNRERHKRFDAEMQQFAIMLDDLQYINRRQGKAEVFRFGDVFLEYKDMLESVKHVMNNRTEILAEYVRLVKKRNKRRDKTEKLKLKTNESSPEVQAAITEETKANENVEVEQKKYESCQKNLTQELVRFEREKAKDFRKALNEFVEIQIHFEKEKFLLLKKTLDGLRGNISESQLARKSPSLTDIPVTSRPIHSGADFDLSDIDSDDDAFESEDLDDEEVPTHPRFMESEAWNAGAPSENYDPLNA</sequence>
<proteinExistence type="predicted"/>
<protein>
    <recommendedName>
        <fullName evidence="2">PX domain-containing protein</fullName>
    </recommendedName>
</protein>
<accession>A0ABR2W987</accession>
<dbReference type="SUPFAM" id="SSF103657">
    <property type="entry name" value="BAR/IMD domain-like"/>
    <property type="match status" value="1"/>
</dbReference>
<feature type="compositionally biased region" description="Acidic residues" evidence="1">
    <location>
        <begin position="418"/>
        <end position="438"/>
    </location>
</feature>
<dbReference type="Gene3D" id="3.30.1520.10">
    <property type="entry name" value="Phox-like domain"/>
    <property type="match status" value="1"/>
</dbReference>
<dbReference type="Pfam" id="PF00787">
    <property type="entry name" value="PX"/>
    <property type="match status" value="1"/>
</dbReference>
<feature type="domain" description="PX" evidence="2">
    <location>
        <begin position="1"/>
        <end position="117"/>
    </location>
</feature>
<dbReference type="PROSITE" id="PS50195">
    <property type="entry name" value="PX"/>
    <property type="match status" value="1"/>
</dbReference>
<reference evidence="3 4" key="1">
    <citation type="submission" date="2023-04" db="EMBL/GenBank/DDBJ databases">
        <title>Genome of Basidiobolus ranarum AG-B5.</title>
        <authorList>
            <person name="Stajich J.E."/>
            <person name="Carter-House D."/>
            <person name="Gryganskyi A."/>
        </authorList>
    </citation>
    <scope>NUCLEOTIDE SEQUENCE [LARGE SCALE GENOMIC DNA]</scope>
    <source>
        <strain evidence="3 4">AG-B5</strain>
    </source>
</reference>